<protein>
    <recommendedName>
        <fullName evidence="4">DUF2690 domain-containing protein</fullName>
    </recommendedName>
</protein>
<proteinExistence type="predicted"/>
<sequence length="135" mass="14837">MLLAVLVAAGLTATAAPAQAATCSGPACTYQNPESTGCSADAVTVAHVQLPAVQQRLELRWSPRCQSNWARMYLDTDPTWLRAIQPDRGDGLPRVTQLIGRNSTYSWSAMIYSPTRCVYADVQTRIWGWYRTACV</sequence>
<feature type="chain" id="PRO_5035258105" description="DUF2690 domain-containing protein" evidence="1">
    <location>
        <begin position="21"/>
        <end position="135"/>
    </location>
</feature>
<dbReference type="RefSeq" id="WP_203996248.1">
    <property type="nucleotide sequence ID" value="NZ_BOPG01000029.1"/>
</dbReference>
<evidence type="ECO:0008006" key="4">
    <source>
        <dbReference type="Google" id="ProtNLM"/>
    </source>
</evidence>
<dbReference type="Proteomes" id="UP000612585">
    <property type="component" value="Unassembled WGS sequence"/>
</dbReference>
<feature type="signal peptide" evidence="1">
    <location>
        <begin position="1"/>
        <end position="20"/>
    </location>
</feature>
<reference evidence="2" key="1">
    <citation type="submission" date="2021-01" db="EMBL/GenBank/DDBJ databases">
        <title>Whole genome shotgun sequence of Virgisporangium aurantiacum NBRC 16421.</title>
        <authorList>
            <person name="Komaki H."/>
            <person name="Tamura T."/>
        </authorList>
    </citation>
    <scope>NUCLEOTIDE SEQUENCE</scope>
    <source>
        <strain evidence="2">NBRC 16421</strain>
    </source>
</reference>
<evidence type="ECO:0000313" key="2">
    <source>
        <dbReference type="EMBL" id="GIJ57132.1"/>
    </source>
</evidence>
<keyword evidence="3" id="KW-1185">Reference proteome</keyword>
<name>A0A8J4E2K6_9ACTN</name>
<accession>A0A8J4E2K6</accession>
<evidence type="ECO:0000256" key="1">
    <source>
        <dbReference type="SAM" id="SignalP"/>
    </source>
</evidence>
<dbReference type="Pfam" id="PF10901">
    <property type="entry name" value="DUF2690"/>
    <property type="match status" value="1"/>
</dbReference>
<dbReference type="EMBL" id="BOPG01000029">
    <property type="protein sequence ID" value="GIJ57132.1"/>
    <property type="molecule type" value="Genomic_DNA"/>
</dbReference>
<keyword evidence="1" id="KW-0732">Signal</keyword>
<dbReference type="AlphaFoldDB" id="A0A8J4E2K6"/>
<comment type="caution">
    <text evidence="2">The sequence shown here is derived from an EMBL/GenBank/DDBJ whole genome shotgun (WGS) entry which is preliminary data.</text>
</comment>
<evidence type="ECO:0000313" key="3">
    <source>
        <dbReference type="Proteomes" id="UP000612585"/>
    </source>
</evidence>
<dbReference type="InterPro" id="IPR021224">
    <property type="entry name" value="DUF2690"/>
</dbReference>
<organism evidence="2 3">
    <name type="scientific">Virgisporangium aurantiacum</name>
    <dbReference type="NCBI Taxonomy" id="175570"/>
    <lineage>
        <taxon>Bacteria</taxon>
        <taxon>Bacillati</taxon>
        <taxon>Actinomycetota</taxon>
        <taxon>Actinomycetes</taxon>
        <taxon>Micromonosporales</taxon>
        <taxon>Micromonosporaceae</taxon>
        <taxon>Virgisporangium</taxon>
    </lineage>
</organism>
<gene>
    <name evidence="2" type="ORF">Vau01_046480</name>
</gene>